<evidence type="ECO:0000256" key="3">
    <source>
        <dbReference type="ARBA" id="ARBA00022692"/>
    </source>
</evidence>
<evidence type="ECO:0000256" key="2">
    <source>
        <dbReference type="ARBA" id="ARBA00022475"/>
    </source>
</evidence>
<evidence type="ECO:0000256" key="1">
    <source>
        <dbReference type="ARBA" id="ARBA00004651"/>
    </source>
</evidence>
<feature type="transmembrane region" description="Helical" evidence="8">
    <location>
        <begin position="337"/>
        <end position="357"/>
    </location>
</feature>
<evidence type="ECO:0000256" key="6">
    <source>
        <dbReference type="ARBA" id="ARBA00023170"/>
    </source>
</evidence>
<dbReference type="PANTHER" id="PTHR42643">
    <property type="entry name" value="IONOTROPIC RECEPTOR 20A-RELATED"/>
    <property type="match status" value="1"/>
</dbReference>
<keyword evidence="4 8" id="KW-1133">Transmembrane helix</keyword>
<accession>A0A9J6BP81</accession>
<dbReference type="OrthoDB" id="6614738at2759"/>
<evidence type="ECO:0000256" key="7">
    <source>
        <dbReference type="ARBA" id="ARBA00023180"/>
    </source>
</evidence>
<keyword evidence="11" id="KW-1185">Reference proteome</keyword>
<dbReference type="Gene3D" id="1.10.287.70">
    <property type="match status" value="1"/>
</dbReference>
<sequence>MKLQILLVIILKFTAAQNIIDSESDSKLIAKVILDFTEIFVSNKNHIKIFTSKTSTDHQNDIIQEISKKNQFSISIERKIIKNDKQTLLRQNFDTIALFDSIEVLNFYTELYLATINRDHHSKILVYCANTKFIDFQNKMNLKLFSIYQKVSMHNLYFLLNEKNRILLLTFDWFSKNDCEGTKIKVLNLYDKKLQKWFEKLKKDEKFSNFFGCEIIFGVPVTRYGLKGAAYLKQNGTEVNFSGFSVDFVKLLSNYFNYKFKFQAIELNKNYEMALRIHPDGTYKMPHIFLYLIEPESRNSYLSISSFIEAKIKIFITPSEFYSSYDKILMPFDSTTWILLILTFVIAFVVIGALNFAKRTIQDLVYGKGVKIPAFNVISIFFGTALTKLPDKFFARFILILFVGFCLVFRTAYQGVHYELMTSQIRHPMPQKISDLIDYNYTVYAVYYERSPNDYEIFHDGRSLKVKHVLFEIIQEIYLNYFDNTSAKIALILDEQIPVNFHVHLNHDHKWFVLDENYERTHFSLGFIRSTFFYDQMQRVFPRLVSSGIINYIYKQNMIKSLKFSMKKIYGKIPQIFTLDDLTFGFVIWLGTLSLAFVVFLIEFCTWPFLKRKRSEKKLRKLKYSKVGPILGNCDEFEKSFNDKDKFRVKGNEKFNVDKISFKSEIHSEKFEESLSVFEAEKVNLKK</sequence>
<dbReference type="AlphaFoldDB" id="A0A9J6BP81"/>
<dbReference type="InterPro" id="IPR052192">
    <property type="entry name" value="Insect_Ionotropic_Sensory_Rcpt"/>
</dbReference>
<gene>
    <name evidence="10" type="ORF">PVAND_001428</name>
</gene>
<evidence type="ECO:0008006" key="12">
    <source>
        <dbReference type="Google" id="ProtNLM"/>
    </source>
</evidence>
<dbReference type="GO" id="GO:0005886">
    <property type="term" value="C:plasma membrane"/>
    <property type="evidence" value="ECO:0007669"/>
    <property type="project" value="UniProtKB-SubCell"/>
</dbReference>
<dbReference type="EMBL" id="JADBJN010000003">
    <property type="protein sequence ID" value="KAG5671219.1"/>
    <property type="molecule type" value="Genomic_DNA"/>
</dbReference>
<comment type="subcellular location">
    <subcellularLocation>
        <location evidence="1">Cell membrane</location>
        <topology evidence="1">Multi-pass membrane protein</topology>
    </subcellularLocation>
</comment>
<evidence type="ECO:0000256" key="8">
    <source>
        <dbReference type="SAM" id="Phobius"/>
    </source>
</evidence>
<evidence type="ECO:0000313" key="10">
    <source>
        <dbReference type="EMBL" id="KAG5671219.1"/>
    </source>
</evidence>
<feature type="transmembrane region" description="Helical" evidence="8">
    <location>
        <begin position="369"/>
        <end position="387"/>
    </location>
</feature>
<proteinExistence type="predicted"/>
<reference evidence="10" key="1">
    <citation type="submission" date="2021-03" db="EMBL/GenBank/DDBJ databases">
        <title>Chromosome level genome of the anhydrobiotic midge Polypedilum vanderplanki.</title>
        <authorList>
            <person name="Yoshida Y."/>
            <person name="Kikawada T."/>
            <person name="Gusev O."/>
        </authorList>
    </citation>
    <scope>NUCLEOTIDE SEQUENCE</scope>
    <source>
        <strain evidence="10">NIAS01</strain>
        <tissue evidence="10">Whole body or cell culture</tissue>
    </source>
</reference>
<evidence type="ECO:0000256" key="9">
    <source>
        <dbReference type="SAM" id="SignalP"/>
    </source>
</evidence>
<dbReference type="PANTHER" id="PTHR42643:SF30">
    <property type="entry name" value="IONOTROPIC RECEPTOR 40A-RELATED"/>
    <property type="match status" value="1"/>
</dbReference>
<feature type="chain" id="PRO_5039939480" description="Ionotropic receptor" evidence="9">
    <location>
        <begin position="17"/>
        <end position="687"/>
    </location>
</feature>
<keyword evidence="2" id="KW-1003">Cell membrane</keyword>
<feature type="transmembrane region" description="Helical" evidence="8">
    <location>
        <begin position="393"/>
        <end position="413"/>
    </location>
</feature>
<dbReference type="Proteomes" id="UP001107558">
    <property type="component" value="Chromosome 3"/>
</dbReference>
<keyword evidence="9" id="KW-0732">Signal</keyword>
<keyword evidence="7" id="KW-0325">Glycoprotein</keyword>
<evidence type="ECO:0000256" key="4">
    <source>
        <dbReference type="ARBA" id="ARBA00022989"/>
    </source>
</evidence>
<evidence type="ECO:0000256" key="5">
    <source>
        <dbReference type="ARBA" id="ARBA00023136"/>
    </source>
</evidence>
<keyword evidence="3 8" id="KW-0812">Transmembrane</keyword>
<keyword evidence="6" id="KW-0675">Receptor</keyword>
<feature type="transmembrane region" description="Helical" evidence="8">
    <location>
        <begin position="586"/>
        <end position="610"/>
    </location>
</feature>
<evidence type="ECO:0000313" key="11">
    <source>
        <dbReference type="Proteomes" id="UP001107558"/>
    </source>
</evidence>
<organism evidence="10 11">
    <name type="scientific">Polypedilum vanderplanki</name>
    <name type="common">Sleeping chironomid midge</name>
    <dbReference type="NCBI Taxonomy" id="319348"/>
    <lineage>
        <taxon>Eukaryota</taxon>
        <taxon>Metazoa</taxon>
        <taxon>Ecdysozoa</taxon>
        <taxon>Arthropoda</taxon>
        <taxon>Hexapoda</taxon>
        <taxon>Insecta</taxon>
        <taxon>Pterygota</taxon>
        <taxon>Neoptera</taxon>
        <taxon>Endopterygota</taxon>
        <taxon>Diptera</taxon>
        <taxon>Nematocera</taxon>
        <taxon>Chironomoidea</taxon>
        <taxon>Chironomidae</taxon>
        <taxon>Chironominae</taxon>
        <taxon>Polypedilum</taxon>
        <taxon>Polypedilum</taxon>
    </lineage>
</organism>
<protein>
    <recommendedName>
        <fullName evidence="12">Ionotropic receptor</fullName>
    </recommendedName>
</protein>
<feature type="signal peptide" evidence="9">
    <location>
        <begin position="1"/>
        <end position="16"/>
    </location>
</feature>
<keyword evidence="5 8" id="KW-0472">Membrane</keyword>
<name>A0A9J6BP81_POLVA</name>
<comment type="caution">
    <text evidence="10">The sequence shown here is derived from an EMBL/GenBank/DDBJ whole genome shotgun (WGS) entry which is preliminary data.</text>
</comment>